<proteinExistence type="predicted"/>
<dbReference type="InterPro" id="IPR029016">
    <property type="entry name" value="GAF-like_dom_sf"/>
</dbReference>
<dbReference type="PANTHER" id="PTHR30136">
    <property type="entry name" value="HELIX-TURN-HELIX TRANSCRIPTIONAL REGULATOR, ICLR FAMILY"/>
    <property type="match status" value="1"/>
</dbReference>
<feature type="domain" description="IclR-ED" evidence="5">
    <location>
        <begin position="70"/>
        <end position="245"/>
    </location>
</feature>
<dbReference type="GO" id="GO:0003700">
    <property type="term" value="F:DNA-binding transcription factor activity"/>
    <property type="evidence" value="ECO:0007669"/>
    <property type="project" value="TreeGrafter"/>
</dbReference>
<dbReference type="AlphaFoldDB" id="A0A1G8PDW8"/>
<dbReference type="Gene3D" id="3.30.450.40">
    <property type="match status" value="1"/>
</dbReference>
<accession>A0A1G8PDW8</accession>
<dbReference type="EMBL" id="FNEJ01000012">
    <property type="protein sequence ID" value="SDI90508.1"/>
    <property type="molecule type" value="Genomic_DNA"/>
</dbReference>
<evidence type="ECO:0000256" key="2">
    <source>
        <dbReference type="ARBA" id="ARBA00023125"/>
    </source>
</evidence>
<keyword evidence="2" id="KW-0238">DNA-binding</keyword>
<evidence type="ECO:0000256" key="3">
    <source>
        <dbReference type="ARBA" id="ARBA00023163"/>
    </source>
</evidence>
<dbReference type="PANTHER" id="PTHR30136:SF35">
    <property type="entry name" value="HTH-TYPE TRANSCRIPTIONAL REGULATOR RV1719"/>
    <property type="match status" value="1"/>
</dbReference>
<keyword evidence="3" id="KW-0804">Transcription</keyword>
<dbReference type="PROSITE" id="PS51078">
    <property type="entry name" value="ICLR_ED"/>
    <property type="match status" value="1"/>
</dbReference>
<evidence type="ECO:0000259" key="5">
    <source>
        <dbReference type="PROSITE" id="PS51078"/>
    </source>
</evidence>
<evidence type="ECO:0000313" key="7">
    <source>
        <dbReference type="Proteomes" id="UP000199093"/>
    </source>
</evidence>
<dbReference type="PROSITE" id="PS51077">
    <property type="entry name" value="HTH_ICLR"/>
    <property type="match status" value="1"/>
</dbReference>
<dbReference type="Gene3D" id="1.10.10.10">
    <property type="entry name" value="Winged helix-like DNA-binding domain superfamily/Winged helix DNA-binding domain"/>
    <property type="match status" value="1"/>
</dbReference>
<evidence type="ECO:0000256" key="1">
    <source>
        <dbReference type="ARBA" id="ARBA00023015"/>
    </source>
</evidence>
<dbReference type="SMART" id="SM00346">
    <property type="entry name" value="HTH_ICLR"/>
    <property type="match status" value="1"/>
</dbReference>
<dbReference type="SUPFAM" id="SSF46785">
    <property type="entry name" value="Winged helix' DNA-binding domain"/>
    <property type="match status" value="1"/>
</dbReference>
<dbReference type="InterPro" id="IPR036390">
    <property type="entry name" value="WH_DNA-bd_sf"/>
</dbReference>
<gene>
    <name evidence="6" type="ORF">SAMN04487993_101272</name>
</gene>
<organism evidence="6 7">
    <name type="scientific">Salipiger marinus</name>
    <dbReference type="NCBI Taxonomy" id="555512"/>
    <lineage>
        <taxon>Bacteria</taxon>
        <taxon>Pseudomonadati</taxon>
        <taxon>Pseudomonadota</taxon>
        <taxon>Alphaproteobacteria</taxon>
        <taxon>Rhodobacterales</taxon>
        <taxon>Roseobacteraceae</taxon>
        <taxon>Salipiger</taxon>
    </lineage>
</organism>
<keyword evidence="1" id="KW-0805">Transcription regulation</keyword>
<feature type="domain" description="HTH iclR-type" evidence="4">
    <location>
        <begin position="9"/>
        <end position="69"/>
    </location>
</feature>
<keyword evidence="7" id="KW-1185">Reference proteome</keyword>
<dbReference type="GO" id="GO:0045892">
    <property type="term" value="P:negative regulation of DNA-templated transcription"/>
    <property type="evidence" value="ECO:0007669"/>
    <property type="project" value="TreeGrafter"/>
</dbReference>
<dbReference type="SUPFAM" id="SSF55781">
    <property type="entry name" value="GAF domain-like"/>
    <property type="match status" value="1"/>
</dbReference>
<dbReference type="InterPro" id="IPR050707">
    <property type="entry name" value="HTH_MetabolicPath_Reg"/>
</dbReference>
<dbReference type="InterPro" id="IPR036388">
    <property type="entry name" value="WH-like_DNA-bd_sf"/>
</dbReference>
<dbReference type="RefSeq" id="WP_089848313.1">
    <property type="nucleotide sequence ID" value="NZ_FNEJ01000012.1"/>
</dbReference>
<dbReference type="Pfam" id="PF01614">
    <property type="entry name" value="IclR_C"/>
    <property type="match status" value="1"/>
</dbReference>
<dbReference type="OrthoDB" id="9807558at2"/>
<dbReference type="InterPro" id="IPR014757">
    <property type="entry name" value="Tscrpt_reg_IclR_C"/>
</dbReference>
<evidence type="ECO:0000313" key="6">
    <source>
        <dbReference type="EMBL" id="SDI90508.1"/>
    </source>
</evidence>
<dbReference type="InterPro" id="IPR005471">
    <property type="entry name" value="Tscrpt_reg_IclR_N"/>
</dbReference>
<dbReference type="GO" id="GO:0003677">
    <property type="term" value="F:DNA binding"/>
    <property type="evidence" value="ECO:0007669"/>
    <property type="project" value="UniProtKB-KW"/>
</dbReference>
<name>A0A1G8PDW8_9RHOB</name>
<protein>
    <submittedName>
        <fullName evidence="6">Transcriptional regulator, IclR family</fullName>
    </submittedName>
</protein>
<dbReference type="Pfam" id="PF09339">
    <property type="entry name" value="HTH_IclR"/>
    <property type="match status" value="1"/>
</dbReference>
<dbReference type="Proteomes" id="UP000199093">
    <property type="component" value="Unassembled WGS sequence"/>
</dbReference>
<evidence type="ECO:0000259" key="4">
    <source>
        <dbReference type="PROSITE" id="PS51077"/>
    </source>
</evidence>
<reference evidence="6 7" key="1">
    <citation type="submission" date="2016-10" db="EMBL/GenBank/DDBJ databases">
        <authorList>
            <person name="de Groot N.N."/>
        </authorList>
    </citation>
    <scope>NUCLEOTIDE SEQUENCE [LARGE SCALE GENOMIC DNA]</scope>
    <source>
        <strain evidence="6 7">DSM 26424</strain>
    </source>
</reference>
<sequence length="245" mass="26027">MAREADYRANALVRGLAILQGFTPRQPELTLSEIAAGQGITSSAAYRVVVTLEQEGYLARQGNRYRLAARVMDLGYRYLGSLDVWDLARAPAEALRNATGFTVHVAVLQGTEAVYIHRALSERAMVSNVPVGSRLPACQTTMGRVLLCDLPGAELDARFAGYAFGPAPDSLATLKAWLAKDRARGHVAQASDLAPGTFAIAAPIRSRQGRHVAAINLSGHVSQLGAEPALVAQVRAAADQISGLL</sequence>
<dbReference type="STRING" id="555512.SAMN04487993_101272"/>